<evidence type="ECO:0000256" key="1">
    <source>
        <dbReference type="SAM" id="Phobius"/>
    </source>
</evidence>
<reference evidence="2" key="2">
    <citation type="submission" date="2025-09" db="UniProtKB">
        <authorList>
            <consortium name="Ensembl"/>
        </authorList>
    </citation>
    <scope>IDENTIFICATION</scope>
</reference>
<keyword evidence="1" id="KW-1133">Transmembrane helix</keyword>
<accession>A0A8C4QWE9</accession>
<keyword evidence="1" id="KW-0472">Membrane</keyword>
<dbReference type="Proteomes" id="UP000694388">
    <property type="component" value="Unplaced"/>
</dbReference>
<keyword evidence="3" id="KW-1185">Reference proteome</keyword>
<sequence>MATITEAAERGILWQSPSNNDRRGPAMVLNRRLVVLAVVAACVSLVLNNAAALTADWVRQRVEDERNRSVGLWRFCWLDPAPPGESPCQTLGWGADLSGFRESHVTVRLQFDMMRACNLIASAALMLGLLLGLLGRARCCITPANSDWWEEAMAGMFQLACFSLLIGLATFYRVGPYTQLSWSCYVQIAACLFATAAAALLLWDAMRLSEECLPREVIVVRHAVPLRHRRRCQNEYVETPC</sequence>
<reference evidence="2" key="1">
    <citation type="submission" date="2025-08" db="UniProtKB">
        <authorList>
            <consortium name="Ensembl"/>
        </authorList>
    </citation>
    <scope>IDENTIFICATION</scope>
</reference>
<dbReference type="GeneTree" id="ENSGT00390000015528"/>
<feature type="transmembrane region" description="Helical" evidence="1">
    <location>
        <begin position="184"/>
        <end position="203"/>
    </location>
</feature>
<dbReference type="Ensembl" id="ENSEBUT00000020889.1">
    <property type="protein sequence ID" value="ENSEBUP00000020313.1"/>
    <property type="gene ID" value="ENSEBUG00000012603.1"/>
</dbReference>
<dbReference type="PANTHER" id="PTHR14627">
    <property type="entry name" value="TRANSMEMBRANE PROTEIN 204"/>
    <property type="match status" value="1"/>
</dbReference>
<protein>
    <submittedName>
        <fullName evidence="2">Transmembrane protein 204</fullName>
    </submittedName>
</protein>
<keyword evidence="1" id="KW-0812">Transmembrane</keyword>
<dbReference type="Gene3D" id="1.20.140.150">
    <property type="match status" value="1"/>
</dbReference>
<dbReference type="InterPro" id="IPR038992">
    <property type="entry name" value="TMEM204"/>
</dbReference>
<proteinExistence type="predicted"/>
<evidence type="ECO:0000313" key="2">
    <source>
        <dbReference type="Ensembl" id="ENSEBUP00000020313.1"/>
    </source>
</evidence>
<feature type="transmembrane region" description="Helical" evidence="1">
    <location>
        <begin position="154"/>
        <end position="172"/>
    </location>
</feature>
<dbReference type="OMA" id="WKSCWLA"/>
<dbReference type="PANTHER" id="PTHR14627:SF0">
    <property type="entry name" value="TRANSMEMBRANE PROTEIN 204"/>
    <property type="match status" value="1"/>
</dbReference>
<evidence type="ECO:0000313" key="3">
    <source>
        <dbReference type="Proteomes" id="UP000694388"/>
    </source>
</evidence>
<organism evidence="2 3">
    <name type="scientific">Eptatretus burgeri</name>
    <name type="common">Inshore hagfish</name>
    <dbReference type="NCBI Taxonomy" id="7764"/>
    <lineage>
        <taxon>Eukaryota</taxon>
        <taxon>Metazoa</taxon>
        <taxon>Chordata</taxon>
        <taxon>Craniata</taxon>
        <taxon>Vertebrata</taxon>
        <taxon>Cyclostomata</taxon>
        <taxon>Myxini</taxon>
        <taxon>Myxiniformes</taxon>
        <taxon>Myxinidae</taxon>
        <taxon>Eptatretinae</taxon>
        <taxon>Eptatretus</taxon>
    </lineage>
</organism>
<feature type="transmembrane region" description="Helical" evidence="1">
    <location>
        <begin position="33"/>
        <end position="58"/>
    </location>
</feature>
<feature type="transmembrane region" description="Helical" evidence="1">
    <location>
        <begin position="116"/>
        <end position="134"/>
    </location>
</feature>
<name>A0A8C4QWE9_EPTBU</name>
<dbReference type="AlphaFoldDB" id="A0A8C4QWE9"/>